<organism evidence="4 5">
    <name type="scientific">Nakamurella multipartita (strain ATCC 700099 / DSM 44233 / CIP 104796 / JCM 9543 / NBRC 105858 / Y-104)</name>
    <name type="common">Microsphaera multipartita</name>
    <dbReference type="NCBI Taxonomy" id="479431"/>
    <lineage>
        <taxon>Bacteria</taxon>
        <taxon>Bacillati</taxon>
        <taxon>Actinomycetota</taxon>
        <taxon>Actinomycetes</taxon>
        <taxon>Nakamurellales</taxon>
        <taxon>Nakamurellaceae</taxon>
        <taxon>Nakamurella</taxon>
    </lineage>
</organism>
<keyword evidence="2 4" id="KW-0378">Hydrolase</keyword>
<dbReference type="AlphaFoldDB" id="C8XGS7"/>
<feature type="domain" description="Thioesterase TesA-like" evidence="3">
    <location>
        <begin position="21"/>
        <end position="242"/>
    </location>
</feature>
<dbReference type="GO" id="GO:0016297">
    <property type="term" value="F:fatty acyl-[ACP] hydrolase activity"/>
    <property type="evidence" value="ECO:0007669"/>
    <property type="project" value="UniProtKB-EC"/>
</dbReference>
<reference evidence="5" key="1">
    <citation type="submission" date="2009-09" db="EMBL/GenBank/DDBJ databases">
        <title>The complete genome of Nakamurella multipartita DSM 44233.</title>
        <authorList>
            <consortium name="US DOE Joint Genome Institute (JGI-PGF)"/>
            <person name="Lucas S."/>
            <person name="Copeland A."/>
            <person name="Lapidus A."/>
            <person name="Glavina del Rio T."/>
            <person name="Dalin E."/>
            <person name="Tice H."/>
            <person name="Bruce D."/>
            <person name="Goodwin L."/>
            <person name="Pitluck S."/>
            <person name="Kyrpides N."/>
            <person name="Mavromatis K."/>
            <person name="Ivanova N."/>
            <person name="Ovchinnikova G."/>
            <person name="Sims D."/>
            <person name="Meincke L."/>
            <person name="Brettin T."/>
            <person name="Detter J.C."/>
            <person name="Han C."/>
            <person name="Larimer F."/>
            <person name="Land M."/>
            <person name="Hauser L."/>
            <person name="Markowitz V."/>
            <person name="Cheng J.-F."/>
            <person name="Hugenholtz P."/>
            <person name="Woyke T."/>
            <person name="Wu D."/>
            <person name="Klenk H.-P."/>
            <person name="Eisen J.A."/>
        </authorList>
    </citation>
    <scope>NUCLEOTIDE SEQUENCE [LARGE SCALE GENOMIC DNA]</scope>
    <source>
        <strain evidence="5">ATCC 700099 / DSM 44233 / CIP 104796 / JCM 9543 / NBRC 105858 / Y-104</strain>
    </source>
</reference>
<dbReference type="HOGENOM" id="CLU_070456_1_2_11"/>
<comment type="similarity">
    <text evidence="1">Belongs to the thioesterase family.</text>
</comment>
<dbReference type="PANTHER" id="PTHR11487">
    <property type="entry name" value="THIOESTERASE"/>
    <property type="match status" value="1"/>
</dbReference>
<dbReference type="Gene3D" id="3.40.50.1820">
    <property type="entry name" value="alpha/beta hydrolase"/>
    <property type="match status" value="1"/>
</dbReference>
<protein>
    <submittedName>
        <fullName evidence="4">Oleoyl-(Acyl-carrier-protein) hydrolase</fullName>
        <ecNumber evidence="4">3.1.2.14</ecNumber>
    </submittedName>
</protein>
<proteinExistence type="inferred from homology"/>
<accession>C8XGS7</accession>
<dbReference type="Proteomes" id="UP000002218">
    <property type="component" value="Chromosome"/>
</dbReference>
<gene>
    <name evidence="4" type="ordered locus">Namu_3863</name>
</gene>
<dbReference type="InParanoid" id="C8XGS7"/>
<dbReference type="InterPro" id="IPR001031">
    <property type="entry name" value="Thioesterase"/>
</dbReference>
<dbReference type="eggNOG" id="COG3208">
    <property type="taxonomic scope" value="Bacteria"/>
</dbReference>
<evidence type="ECO:0000256" key="2">
    <source>
        <dbReference type="ARBA" id="ARBA00022801"/>
    </source>
</evidence>
<dbReference type="InterPro" id="IPR029058">
    <property type="entry name" value="AB_hydrolase_fold"/>
</dbReference>
<dbReference type="KEGG" id="nml:Namu_3863"/>
<evidence type="ECO:0000313" key="5">
    <source>
        <dbReference type="Proteomes" id="UP000002218"/>
    </source>
</evidence>
<dbReference type="GO" id="GO:0008610">
    <property type="term" value="P:lipid biosynthetic process"/>
    <property type="evidence" value="ECO:0007669"/>
    <property type="project" value="TreeGrafter"/>
</dbReference>
<dbReference type="RefSeq" id="WP_015748985.1">
    <property type="nucleotide sequence ID" value="NC_013235.1"/>
</dbReference>
<reference evidence="4 5" key="2">
    <citation type="journal article" date="2010" name="Stand. Genomic Sci.">
        <title>Complete genome sequence of Nakamurella multipartita type strain (Y-104).</title>
        <authorList>
            <person name="Tice H."/>
            <person name="Mayilraj S."/>
            <person name="Sims D."/>
            <person name="Lapidus A."/>
            <person name="Nolan M."/>
            <person name="Lucas S."/>
            <person name="Glavina Del Rio T."/>
            <person name="Copeland A."/>
            <person name="Cheng J.F."/>
            <person name="Meincke L."/>
            <person name="Bruce D."/>
            <person name="Goodwin L."/>
            <person name="Pitluck S."/>
            <person name="Ivanova N."/>
            <person name="Mavromatis K."/>
            <person name="Ovchinnikova G."/>
            <person name="Pati A."/>
            <person name="Chen A."/>
            <person name="Palaniappan K."/>
            <person name="Land M."/>
            <person name="Hauser L."/>
            <person name="Chang Y.J."/>
            <person name="Jeffries C.D."/>
            <person name="Detter J.C."/>
            <person name="Brettin T."/>
            <person name="Rohde M."/>
            <person name="Goker M."/>
            <person name="Bristow J."/>
            <person name="Eisen J.A."/>
            <person name="Markowitz V."/>
            <person name="Hugenholtz P."/>
            <person name="Kyrpides N.C."/>
            <person name="Klenk H.P."/>
            <person name="Chen F."/>
        </authorList>
    </citation>
    <scope>NUCLEOTIDE SEQUENCE [LARGE SCALE GENOMIC DNA]</scope>
    <source>
        <strain evidence="5">ATCC 700099 / DSM 44233 / CIP 104796 / JCM 9543 / NBRC 105858 / Y-104</strain>
    </source>
</reference>
<dbReference type="PANTHER" id="PTHR11487:SF0">
    <property type="entry name" value="S-ACYL FATTY ACID SYNTHASE THIOESTERASE, MEDIUM CHAIN"/>
    <property type="match status" value="1"/>
</dbReference>
<name>C8XGS7_NAKMY</name>
<sequence>MTGGEWLQTYRRVPSPRARLICFPHAGAGATVYRRWSTLVPADVEVVAVCYPGRQHRLAEPFSPSLAALASGIAAEVASLDPVPCALFGHSMGAVVAYETAVRLERSYGVLPRRLFVSGRWPPGHRAPADPALDLADDAELLEHLRQLGNTQLDLFAMAELRELLLGVLRADYRLLADHRPDRPARTLASVTGYCGDADPGCSIQDVAAWRAMTSGAFRLRVFPGHHFYLDTVTADVVDDVLAELGVARGRPAGDACAVS</sequence>
<dbReference type="OrthoDB" id="8480037at2"/>
<evidence type="ECO:0000259" key="3">
    <source>
        <dbReference type="SMART" id="SM00824"/>
    </source>
</evidence>
<evidence type="ECO:0000313" key="4">
    <source>
        <dbReference type="EMBL" id="ACV80158.1"/>
    </source>
</evidence>
<evidence type="ECO:0000256" key="1">
    <source>
        <dbReference type="ARBA" id="ARBA00007169"/>
    </source>
</evidence>
<dbReference type="STRING" id="479431.Namu_3863"/>
<dbReference type="Pfam" id="PF00975">
    <property type="entry name" value="Thioesterase"/>
    <property type="match status" value="1"/>
</dbReference>
<dbReference type="SUPFAM" id="SSF53474">
    <property type="entry name" value="alpha/beta-Hydrolases"/>
    <property type="match status" value="1"/>
</dbReference>
<dbReference type="InterPro" id="IPR020802">
    <property type="entry name" value="TesA-like"/>
</dbReference>
<dbReference type="SMART" id="SM00824">
    <property type="entry name" value="PKS_TE"/>
    <property type="match status" value="1"/>
</dbReference>
<dbReference type="EMBL" id="CP001737">
    <property type="protein sequence ID" value="ACV80158.1"/>
    <property type="molecule type" value="Genomic_DNA"/>
</dbReference>
<dbReference type="InterPro" id="IPR012223">
    <property type="entry name" value="TEII"/>
</dbReference>
<dbReference type="EC" id="3.1.2.14" evidence="4"/>
<keyword evidence="5" id="KW-1185">Reference proteome</keyword>